<name>A0A1V4SUW8_9CLOT</name>
<dbReference type="Proteomes" id="UP000191448">
    <property type="component" value="Unassembled WGS sequence"/>
</dbReference>
<accession>A0A1V4SUW8</accession>
<sequence>MYKAKIKLNGKEYKGTLTFATIKEIQEVLETDFEKKLTVTQIFEALEKKDLIVISTFILATLKELNKEKENEIVRDFAEDGQDSLEELENKFKKMITYVNDIFKKCMPLNSKKEVNKRQFVSLNEESGDWEYDNLEFLWNSILKRNNNFLDITPKNFFEQVNVYKKANKIQDEEVVIG</sequence>
<evidence type="ECO:0000313" key="1">
    <source>
        <dbReference type="EMBL" id="OPX47821.1"/>
    </source>
</evidence>
<reference evidence="1 2" key="1">
    <citation type="submission" date="2016-02" db="EMBL/GenBank/DDBJ databases">
        <title>Genome sequence of Clostridium thermobutyricum DSM 4928.</title>
        <authorList>
            <person name="Poehlein A."/>
            <person name="Daniel R."/>
        </authorList>
    </citation>
    <scope>NUCLEOTIDE SEQUENCE [LARGE SCALE GENOMIC DNA]</scope>
    <source>
        <strain evidence="1 2">DSM 4928</strain>
    </source>
</reference>
<evidence type="ECO:0000313" key="2">
    <source>
        <dbReference type="Proteomes" id="UP000191448"/>
    </source>
</evidence>
<comment type="caution">
    <text evidence="1">The sequence shown here is derived from an EMBL/GenBank/DDBJ whole genome shotgun (WGS) entry which is preliminary data.</text>
</comment>
<dbReference type="OrthoDB" id="1758967at2"/>
<dbReference type="AlphaFoldDB" id="A0A1V4SUW8"/>
<gene>
    <name evidence="1" type="ORF">CLTHE_13920</name>
</gene>
<dbReference type="RefSeq" id="WP_080022610.1">
    <property type="nucleotide sequence ID" value="NZ_LTAY01000037.1"/>
</dbReference>
<dbReference type="EMBL" id="LTAY01000037">
    <property type="protein sequence ID" value="OPX47821.1"/>
    <property type="molecule type" value="Genomic_DNA"/>
</dbReference>
<organism evidence="1 2">
    <name type="scientific">Clostridium thermobutyricum DSM 4928</name>
    <dbReference type="NCBI Taxonomy" id="1121339"/>
    <lineage>
        <taxon>Bacteria</taxon>
        <taxon>Bacillati</taxon>
        <taxon>Bacillota</taxon>
        <taxon>Clostridia</taxon>
        <taxon>Eubacteriales</taxon>
        <taxon>Clostridiaceae</taxon>
        <taxon>Clostridium</taxon>
    </lineage>
</organism>
<proteinExistence type="predicted"/>
<protein>
    <submittedName>
        <fullName evidence="1">Uncharacterized protein</fullName>
    </submittedName>
</protein>